<dbReference type="Pfam" id="PF04860">
    <property type="entry name" value="Phage_portal"/>
    <property type="match status" value="1"/>
</dbReference>
<proteinExistence type="predicted"/>
<evidence type="ECO:0000313" key="3">
    <source>
        <dbReference type="Proteomes" id="UP000199271"/>
    </source>
</evidence>
<evidence type="ECO:0000313" key="2">
    <source>
        <dbReference type="EMBL" id="CUW10501.1"/>
    </source>
</evidence>
<dbReference type="InterPro" id="IPR006944">
    <property type="entry name" value="Phage/GTA_portal"/>
</dbReference>
<dbReference type="InterPro" id="IPR006427">
    <property type="entry name" value="Portal_HK97"/>
</dbReference>
<protein>
    <submittedName>
        <fullName evidence="2">Phage portal protein</fullName>
    </submittedName>
</protein>
<name>A0ABM9V3B9_9LACO</name>
<organism evidence="2 3">
    <name type="scientific">Leuconostoc gasicomitatum</name>
    <dbReference type="NCBI Taxonomy" id="115778"/>
    <lineage>
        <taxon>Bacteria</taxon>
        <taxon>Bacillati</taxon>
        <taxon>Bacillota</taxon>
        <taxon>Bacilli</taxon>
        <taxon>Lactobacillales</taxon>
        <taxon>Lactobacillaceae</taxon>
        <taxon>Leuconostoc</taxon>
        <taxon>Leuconostoc gelidum group</taxon>
    </lineage>
</organism>
<dbReference type="Proteomes" id="UP000199271">
    <property type="component" value="Unassembled WGS sequence"/>
</dbReference>
<dbReference type="EMBL" id="FBSY01000007">
    <property type="protein sequence ID" value="CUW10501.1"/>
    <property type="molecule type" value="Genomic_DNA"/>
</dbReference>
<dbReference type="NCBIfam" id="TIGR01537">
    <property type="entry name" value="portal_HK97"/>
    <property type="match status" value="1"/>
</dbReference>
<gene>
    <name evidence="2" type="ORF">C122C_0811</name>
</gene>
<feature type="region of interest" description="Disordered" evidence="1">
    <location>
        <begin position="1"/>
        <end position="20"/>
    </location>
</feature>
<accession>A0ABM9V3B9</accession>
<dbReference type="RefSeq" id="WP_089997589.1">
    <property type="nucleotide sequence ID" value="NZ_FBSY01000007.1"/>
</dbReference>
<sequence>MFFERRSQPIRGSGGTRSSTSSQMFFGGGYLNANRALRNSDVWTAVNIISSDIARVKFHSDKKSLDKILQRPSRLANRFNFWQSMVAQMLLDGNAYALRRTDDSGEFLEFVQPSHIIQYLSDDGQTVTYDINFDGTRESDLKNVPADDVVHLKLLSTNGGMSGKSPLTALMSEIKLQEDNNVLANAIFRKSAKPSEMLKLTTGNKLNKEGREAIRTSFEEANTGANAGRIMVMDGTFEYSQLEVKSDMAKLLTATDWTRAQIAKAFLLPSDMLGSESEHSNADQIRAMYNNTIGRYLMPVLEEISMKFDNEVIADIREATDLDGAMLEKRTTDLIKGYAISPVLGLEILKQSHSDLVTPDLIDAVGQENAIGKVGRGVSNAGNTEL</sequence>
<comment type="caution">
    <text evidence="2">The sequence shown here is derived from an EMBL/GenBank/DDBJ whole genome shotgun (WGS) entry which is preliminary data.</text>
</comment>
<keyword evidence="3" id="KW-1185">Reference proteome</keyword>
<reference evidence="2 3" key="1">
    <citation type="submission" date="2015-12" db="EMBL/GenBank/DDBJ databases">
        <authorList>
            <person name="Andreevskaya M."/>
        </authorList>
    </citation>
    <scope>NUCLEOTIDE SEQUENCE [LARGE SCALE GENOMIC DNA]</scope>
    <source>
        <strain evidence="2 3">C122c</strain>
    </source>
</reference>
<evidence type="ECO:0000256" key="1">
    <source>
        <dbReference type="SAM" id="MobiDB-lite"/>
    </source>
</evidence>